<name>F2BC38_9NEIS</name>
<feature type="signal peptide" evidence="1">
    <location>
        <begin position="1"/>
        <end position="22"/>
    </location>
</feature>
<sequence length="110" mass="11866">MKKIFRVPTALCTAFAAAQTLAAPTAVTQQEAQTFQSADPAHFSAGAEFARLPQMPSHGDVNAAIVRFTPNAVTDWHSHAQGQYLIVTEGTGRFQEWGKPVQTIKKGDVV</sequence>
<dbReference type="SUPFAM" id="SSF51182">
    <property type="entry name" value="RmlC-like cupins"/>
    <property type="match status" value="1"/>
</dbReference>
<evidence type="ECO:0000313" key="4">
    <source>
        <dbReference type="Proteomes" id="UP000004105"/>
    </source>
</evidence>
<protein>
    <submittedName>
        <fullName evidence="3">Cupin family protein</fullName>
    </submittedName>
</protein>
<dbReference type="HOGENOM" id="CLU_2168248_0_0_4"/>
<dbReference type="OrthoDB" id="9802489at2"/>
<dbReference type="PANTHER" id="PTHR43698:SF1">
    <property type="entry name" value="BLL4564 PROTEIN"/>
    <property type="match status" value="1"/>
</dbReference>
<gene>
    <name evidence="3" type="ORF">HMPREF9123_1293</name>
</gene>
<dbReference type="Pfam" id="PF07883">
    <property type="entry name" value="Cupin_2"/>
    <property type="match status" value="1"/>
</dbReference>
<feature type="domain" description="Cupin type-2" evidence="2">
    <location>
        <begin position="65"/>
        <end position="110"/>
    </location>
</feature>
<keyword evidence="4" id="KW-1185">Reference proteome</keyword>
<evidence type="ECO:0000256" key="1">
    <source>
        <dbReference type="SAM" id="SignalP"/>
    </source>
</evidence>
<organism evidence="3 4">
    <name type="scientific">Neisseria bacilliformis ATCC BAA-1200</name>
    <dbReference type="NCBI Taxonomy" id="888742"/>
    <lineage>
        <taxon>Bacteria</taxon>
        <taxon>Pseudomonadati</taxon>
        <taxon>Pseudomonadota</taxon>
        <taxon>Betaproteobacteria</taxon>
        <taxon>Neisseriales</taxon>
        <taxon>Neisseriaceae</taxon>
        <taxon>Neisseria</taxon>
    </lineage>
</organism>
<comment type="caution">
    <text evidence="3">The sequence shown here is derived from an EMBL/GenBank/DDBJ whole genome shotgun (WGS) entry which is preliminary data.</text>
</comment>
<dbReference type="EMBL" id="AFAY01000027">
    <property type="protein sequence ID" value="EGF10984.1"/>
    <property type="molecule type" value="Genomic_DNA"/>
</dbReference>
<dbReference type="InterPro" id="IPR013096">
    <property type="entry name" value="Cupin_2"/>
</dbReference>
<evidence type="ECO:0000259" key="2">
    <source>
        <dbReference type="Pfam" id="PF07883"/>
    </source>
</evidence>
<evidence type="ECO:0000313" key="3">
    <source>
        <dbReference type="EMBL" id="EGF10984.1"/>
    </source>
</evidence>
<dbReference type="Proteomes" id="UP000004105">
    <property type="component" value="Unassembled WGS sequence"/>
</dbReference>
<dbReference type="PANTHER" id="PTHR43698">
    <property type="entry name" value="RIBD C-TERMINAL DOMAIN CONTAINING PROTEIN"/>
    <property type="match status" value="1"/>
</dbReference>
<proteinExistence type="predicted"/>
<keyword evidence="1" id="KW-0732">Signal</keyword>
<feature type="chain" id="PRO_5003279442" evidence="1">
    <location>
        <begin position="23"/>
        <end position="110"/>
    </location>
</feature>
<accession>F2BC38</accession>
<dbReference type="Gene3D" id="2.60.120.10">
    <property type="entry name" value="Jelly Rolls"/>
    <property type="match status" value="1"/>
</dbReference>
<dbReference type="InterPro" id="IPR011051">
    <property type="entry name" value="RmlC_Cupin_sf"/>
</dbReference>
<reference evidence="3 4" key="1">
    <citation type="submission" date="2011-02" db="EMBL/GenBank/DDBJ databases">
        <authorList>
            <person name="Muzny D."/>
            <person name="Qin X."/>
            <person name="Deng J."/>
            <person name="Jiang H."/>
            <person name="Liu Y."/>
            <person name="Qu J."/>
            <person name="Song X.-Z."/>
            <person name="Zhang L."/>
            <person name="Thornton R."/>
            <person name="Coyle M."/>
            <person name="Francisco L."/>
            <person name="Jackson L."/>
            <person name="Javaid M."/>
            <person name="Korchina V."/>
            <person name="Kovar C."/>
            <person name="Mata R."/>
            <person name="Mathew T."/>
            <person name="Ngo R."/>
            <person name="Nguyen L."/>
            <person name="Nguyen N."/>
            <person name="Okwuonu G."/>
            <person name="Ongeri F."/>
            <person name="Pham C."/>
            <person name="Simmons D."/>
            <person name="Wilczek-Boney K."/>
            <person name="Hale W."/>
            <person name="Jakkamsetti A."/>
            <person name="Pham P."/>
            <person name="Ruth R."/>
            <person name="San Lucas F."/>
            <person name="Warren J."/>
            <person name="Zhang J."/>
            <person name="Zhao Z."/>
            <person name="Zhou C."/>
            <person name="Zhu D."/>
            <person name="Lee S."/>
            <person name="Bess C."/>
            <person name="Blankenburg K."/>
            <person name="Forbes L."/>
            <person name="Fu Q."/>
            <person name="Gubbala S."/>
            <person name="Hirani K."/>
            <person name="Jayaseelan J.C."/>
            <person name="Lara F."/>
            <person name="Munidasa M."/>
            <person name="Palculict T."/>
            <person name="Patil S."/>
            <person name="Pu L.-L."/>
            <person name="Saada N."/>
            <person name="Tang L."/>
            <person name="Weissenberger G."/>
            <person name="Zhu Y."/>
            <person name="Hemphill L."/>
            <person name="Shang Y."/>
            <person name="Youmans B."/>
            <person name="Ayvaz T."/>
            <person name="Ross M."/>
            <person name="Santibanez J."/>
            <person name="Aqrawi P."/>
            <person name="Gross S."/>
            <person name="Joshi V."/>
            <person name="Fowler G."/>
            <person name="Nazareth L."/>
            <person name="Reid J."/>
            <person name="Worley K."/>
            <person name="Petrosino J."/>
            <person name="Highlander S."/>
            <person name="Gibbs R."/>
        </authorList>
    </citation>
    <scope>NUCLEOTIDE SEQUENCE [LARGE SCALE GENOMIC DNA]</scope>
    <source>
        <strain evidence="3 4">ATCC BAA-1200</strain>
    </source>
</reference>
<dbReference type="InterPro" id="IPR014710">
    <property type="entry name" value="RmlC-like_jellyroll"/>
</dbReference>
<dbReference type="AlphaFoldDB" id="F2BC38"/>
<dbReference type="RefSeq" id="WP_007342302.1">
    <property type="nucleotide sequence ID" value="NZ_GL878494.1"/>
</dbReference>